<reference evidence="1 2" key="1">
    <citation type="submission" date="2024-09" db="EMBL/GenBank/DDBJ databases">
        <authorList>
            <person name="Sun Q."/>
            <person name="Mori K."/>
        </authorList>
    </citation>
    <scope>NUCLEOTIDE SEQUENCE [LARGE SCALE GENOMIC DNA]</scope>
    <source>
        <strain evidence="1 2">CCM 7228</strain>
    </source>
</reference>
<dbReference type="EMBL" id="JBHLVO010000010">
    <property type="protein sequence ID" value="MFC0272458.1"/>
    <property type="molecule type" value="Genomic_DNA"/>
</dbReference>
<evidence type="ECO:0000313" key="2">
    <source>
        <dbReference type="Proteomes" id="UP001589854"/>
    </source>
</evidence>
<evidence type="ECO:0000313" key="1">
    <source>
        <dbReference type="EMBL" id="MFC0272458.1"/>
    </source>
</evidence>
<proteinExistence type="predicted"/>
<gene>
    <name evidence="1" type="ORF">ACFFIX_13535</name>
</gene>
<dbReference type="Gene3D" id="3.40.630.30">
    <property type="match status" value="1"/>
</dbReference>
<sequence length="147" mass="16304">MFYQLKIAEENDGNKLTEFVEKAGVSSEGITSMLDYFVMMEDGENEVVACIGVEPVGEDGILRSLVISDKLKQAHVLTLFQSVQTLSQQKNMNNLYLVTNKKASVDFMLLMGFDVVELNDVPGHLSTSEHIKNSLLSPDTTVMVKNN</sequence>
<protein>
    <recommendedName>
        <fullName evidence="3">N-acetyltransferase domain-containing protein</fullName>
    </recommendedName>
</protein>
<dbReference type="RefSeq" id="WP_378934769.1">
    <property type="nucleotide sequence ID" value="NZ_JBHLVO010000010.1"/>
</dbReference>
<evidence type="ECO:0008006" key="3">
    <source>
        <dbReference type="Google" id="ProtNLM"/>
    </source>
</evidence>
<name>A0ABV6GG71_9BACI</name>
<keyword evidence="2" id="KW-1185">Reference proteome</keyword>
<organism evidence="1 2">
    <name type="scientific">Metabacillus herbersteinensis</name>
    <dbReference type="NCBI Taxonomy" id="283816"/>
    <lineage>
        <taxon>Bacteria</taxon>
        <taxon>Bacillati</taxon>
        <taxon>Bacillota</taxon>
        <taxon>Bacilli</taxon>
        <taxon>Bacillales</taxon>
        <taxon>Bacillaceae</taxon>
        <taxon>Metabacillus</taxon>
    </lineage>
</organism>
<comment type="caution">
    <text evidence="1">The sequence shown here is derived from an EMBL/GenBank/DDBJ whole genome shotgun (WGS) entry which is preliminary data.</text>
</comment>
<accession>A0ABV6GG71</accession>
<dbReference type="Proteomes" id="UP001589854">
    <property type="component" value="Unassembled WGS sequence"/>
</dbReference>